<feature type="region of interest" description="Disordered" evidence="1">
    <location>
        <begin position="164"/>
        <end position="231"/>
    </location>
</feature>
<proteinExistence type="predicted"/>
<feature type="compositionally biased region" description="Polar residues" evidence="1">
    <location>
        <begin position="217"/>
        <end position="231"/>
    </location>
</feature>
<evidence type="ECO:0000313" key="4">
    <source>
        <dbReference type="Proteomes" id="UP001158576"/>
    </source>
</evidence>
<keyword evidence="2" id="KW-0472">Membrane</keyword>
<name>A0ABN7TEZ8_OIKDI</name>
<feature type="transmembrane region" description="Helical" evidence="2">
    <location>
        <begin position="94"/>
        <end position="114"/>
    </location>
</feature>
<keyword evidence="4" id="KW-1185">Reference proteome</keyword>
<protein>
    <submittedName>
        <fullName evidence="3">Oidioi.mRNA.OKI2018_I69.chr2.g8197.t1.cds</fullName>
    </submittedName>
</protein>
<accession>A0ABN7TEZ8</accession>
<feature type="compositionally biased region" description="Basic residues" evidence="1">
    <location>
        <begin position="197"/>
        <end position="212"/>
    </location>
</feature>
<keyword evidence="2" id="KW-0812">Transmembrane</keyword>
<gene>
    <name evidence="3" type="ORF">OKIOD_LOCUS16962</name>
</gene>
<keyword evidence="2" id="KW-1133">Transmembrane helix</keyword>
<evidence type="ECO:0000256" key="2">
    <source>
        <dbReference type="SAM" id="Phobius"/>
    </source>
</evidence>
<reference evidence="3 4" key="1">
    <citation type="submission" date="2021-04" db="EMBL/GenBank/DDBJ databases">
        <authorList>
            <person name="Bliznina A."/>
        </authorList>
    </citation>
    <scope>NUCLEOTIDE SEQUENCE [LARGE SCALE GENOMIC DNA]</scope>
</reference>
<sequence>MGQCIGTETLDLHESPDDQVTGVSRELTPVLDLSQQTRVTADEIAQALRDLKPPDEILSSVFPEALASRNENQLAGWLFLNHPRLTVLRLGGPYLSIFAGSAIVGVFIGLTVVVQRGSTIIWVFHDKEDDLTPIRERLVKEGEGKHSLEEYTVDVPEEFLIRPHPVSENIKTTSPKEPSTAPISVPKPPRTPMTPSKSRHNSTSRSFSRRSCGRSSIGTLSTISGNLVSPV</sequence>
<organism evidence="3 4">
    <name type="scientific">Oikopleura dioica</name>
    <name type="common">Tunicate</name>
    <dbReference type="NCBI Taxonomy" id="34765"/>
    <lineage>
        <taxon>Eukaryota</taxon>
        <taxon>Metazoa</taxon>
        <taxon>Chordata</taxon>
        <taxon>Tunicata</taxon>
        <taxon>Appendicularia</taxon>
        <taxon>Copelata</taxon>
        <taxon>Oikopleuridae</taxon>
        <taxon>Oikopleura</taxon>
    </lineage>
</organism>
<dbReference type="Proteomes" id="UP001158576">
    <property type="component" value="Chromosome 2"/>
</dbReference>
<dbReference type="EMBL" id="OU015567">
    <property type="protein sequence ID" value="CAG5114127.1"/>
    <property type="molecule type" value="Genomic_DNA"/>
</dbReference>
<evidence type="ECO:0000256" key="1">
    <source>
        <dbReference type="SAM" id="MobiDB-lite"/>
    </source>
</evidence>
<evidence type="ECO:0000313" key="3">
    <source>
        <dbReference type="EMBL" id="CAG5114127.1"/>
    </source>
</evidence>